<protein>
    <recommendedName>
        <fullName evidence="1">DUF8040 domain-containing protein</fullName>
    </recommendedName>
</protein>
<organism evidence="2 3">
    <name type="scientific">Protea cynaroides</name>
    <dbReference type="NCBI Taxonomy" id="273540"/>
    <lineage>
        <taxon>Eukaryota</taxon>
        <taxon>Viridiplantae</taxon>
        <taxon>Streptophyta</taxon>
        <taxon>Embryophyta</taxon>
        <taxon>Tracheophyta</taxon>
        <taxon>Spermatophyta</taxon>
        <taxon>Magnoliopsida</taxon>
        <taxon>Proteales</taxon>
        <taxon>Proteaceae</taxon>
        <taxon>Protea</taxon>
    </lineage>
</organism>
<gene>
    <name evidence="2" type="ORF">NE237_024941</name>
</gene>
<comment type="caution">
    <text evidence="2">The sequence shown here is derived from an EMBL/GenBank/DDBJ whole genome shotgun (WGS) entry which is preliminary data.</text>
</comment>
<feature type="domain" description="DUF8040" evidence="1">
    <location>
        <begin position="46"/>
        <end position="104"/>
    </location>
</feature>
<reference evidence="2" key="1">
    <citation type="journal article" date="2023" name="Plant J.">
        <title>The genome of the king protea, Protea cynaroides.</title>
        <authorList>
            <person name="Chang J."/>
            <person name="Duong T.A."/>
            <person name="Schoeman C."/>
            <person name="Ma X."/>
            <person name="Roodt D."/>
            <person name="Barker N."/>
            <person name="Li Z."/>
            <person name="Van de Peer Y."/>
            <person name="Mizrachi E."/>
        </authorList>
    </citation>
    <scope>NUCLEOTIDE SEQUENCE</scope>
    <source>
        <tissue evidence="2">Young leaves</tissue>
    </source>
</reference>
<evidence type="ECO:0000259" key="1">
    <source>
        <dbReference type="Pfam" id="PF26138"/>
    </source>
</evidence>
<evidence type="ECO:0000313" key="2">
    <source>
        <dbReference type="EMBL" id="KAJ4957830.1"/>
    </source>
</evidence>
<dbReference type="Pfam" id="PF26138">
    <property type="entry name" value="DUF8040"/>
    <property type="match status" value="1"/>
</dbReference>
<accession>A0A9Q0K0W1</accession>
<dbReference type="AlphaFoldDB" id="A0A9Q0K0W1"/>
<proteinExistence type="predicted"/>
<evidence type="ECO:0000313" key="3">
    <source>
        <dbReference type="Proteomes" id="UP001141806"/>
    </source>
</evidence>
<keyword evidence="3" id="KW-1185">Reference proteome</keyword>
<dbReference type="InterPro" id="IPR058353">
    <property type="entry name" value="DUF8040"/>
</dbReference>
<dbReference type="EMBL" id="JAMYWD010000010">
    <property type="protein sequence ID" value="KAJ4957830.1"/>
    <property type="molecule type" value="Genomic_DNA"/>
</dbReference>
<dbReference type="OrthoDB" id="1681765at2759"/>
<dbReference type="Proteomes" id="UP001141806">
    <property type="component" value="Unassembled WGS sequence"/>
</dbReference>
<sequence length="105" mass="12577">MMNGQISCDVIEYYLLEEEQECQFLGLLALTKIDHSIHYREPCRDSILLGASWMFEIMFGNTNRKYDEFWMERHVFINLCNLVKQQGWLQDSCYIRLDEQIGMLI</sequence>
<name>A0A9Q0K0W1_9MAGN</name>